<dbReference type="PANTHER" id="PTHR46105:SF5">
    <property type="entry name" value="ZINC FINGER AND BTB DOMAIN-CONTAINING PROTEIN 44 ISOFORM X1"/>
    <property type="match status" value="1"/>
</dbReference>
<feature type="region of interest" description="Disordered" evidence="12">
    <location>
        <begin position="1"/>
        <end position="25"/>
    </location>
</feature>
<evidence type="ECO:0000256" key="13">
    <source>
        <dbReference type="SAM" id="Phobius"/>
    </source>
</evidence>
<feature type="domain" description="C2H2-type" evidence="14">
    <location>
        <begin position="39"/>
        <end position="66"/>
    </location>
</feature>
<keyword evidence="3" id="KW-0479">Metal-binding</keyword>
<evidence type="ECO:0000313" key="15">
    <source>
        <dbReference type="EMBL" id="JAC94512.1"/>
    </source>
</evidence>
<evidence type="ECO:0000256" key="2">
    <source>
        <dbReference type="ARBA" id="ARBA00006991"/>
    </source>
</evidence>
<evidence type="ECO:0000256" key="1">
    <source>
        <dbReference type="ARBA" id="ARBA00004123"/>
    </source>
</evidence>
<evidence type="ECO:0000256" key="11">
    <source>
        <dbReference type="PROSITE-ProRule" id="PRU00042"/>
    </source>
</evidence>
<dbReference type="PANTHER" id="PTHR46105">
    <property type="entry name" value="AGAP004733-PA"/>
    <property type="match status" value="1"/>
</dbReference>
<dbReference type="GO" id="GO:0008270">
    <property type="term" value="F:zinc ion binding"/>
    <property type="evidence" value="ECO:0007669"/>
    <property type="project" value="UniProtKB-KW"/>
</dbReference>
<dbReference type="SUPFAM" id="SSF57667">
    <property type="entry name" value="beta-beta-alpha zinc fingers"/>
    <property type="match status" value="3"/>
</dbReference>
<keyword evidence="4" id="KW-0677">Repeat</keyword>
<dbReference type="Gene3D" id="3.30.160.60">
    <property type="entry name" value="Classic Zinc Finger"/>
    <property type="match status" value="5"/>
</dbReference>
<feature type="domain" description="C2H2-type" evidence="14">
    <location>
        <begin position="95"/>
        <end position="122"/>
    </location>
</feature>
<keyword evidence="9" id="KW-0804">Transcription</keyword>
<evidence type="ECO:0000256" key="3">
    <source>
        <dbReference type="ARBA" id="ARBA00022723"/>
    </source>
</evidence>
<evidence type="ECO:0000256" key="10">
    <source>
        <dbReference type="ARBA" id="ARBA00023242"/>
    </source>
</evidence>
<evidence type="ECO:0000259" key="14">
    <source>
        <dbReference type="PROSITE" id="PS50157"/>
    </source>
</evidence>
<sequence>VVAEAAFWDDGDSESDSSFPRSELVELQPTTRPRHEGMYDCEFCPYSSRYLRLVTRHERTHTGEKPFHCSVCERAFARSYDLHVHMRTHTGEKPFSCEVCQKAFARNDVLMIHKRVHTGEKPYQCGNCEKEFSQISNLLQHKSTHSEERPYKCEACGKTYKDSTYLSRHRKKVAQVKDLLYAISGVMVRIISCCTVCFAACVLSIQIKLRNRGTYISSKHYHLLLGNSRSTAI</sequence>
<proteinExistence type="evidence at transcript level"/>
<dbReference type="FunFam" id="3.30.160.60:FF:000538">
    <property type="entry name" value="zinc finger protein 853"/>
    <property type="match status" value="1"/>
</dbReference>
<dbReference type="GO" id="GO:0000978">
    <property type="term" value="F:RNA polymerase II cis-regulatory region sequence-specific DNA binding"/>
    <property type="evidence" value="ECO:0007669"/>
    <property type="project" value="TreeGrafter"/>
</dbReference>
<comment type="subcellular location">
    <subcellularLocation>
        <location evidence="1">Nucleus</location>
    </subcellularLocation>
</comment>
<evidence type="ECO:0000256" key="12">
    <source>
        <dbReference type="SAM" id="MobiDB-lite"/>
    </source>
</evidence>
<dbReference type="FunFam" id="3.30.160.60:FF:001228">
    <property type="entry name" value="Zinc finger protein 236"/>
    <property type="match status" value="1"/>
</dbReference>
<keyword evidence="13" id="KW-0812">Transmembrane</keyword>
<protein>
    <submittedName>
        <fullName evidence="15">Putative c2h2-type zn-finger protein</fullName>
    </submittedName>
</protein>
<keyword evidence="10" id="KW-0539">Nucleus</keyword>
<name>A0A090XBX7_IXORI</name>
<dbReference type="InterPro" id="IPR036236">
    <property type="entry name" value="Znf_C2H2_sf"/>
</dbReference>
<dbReference type="FunFam" id="3.30.160.60:FF:001480">
    <property type="entry name" value="Si:cabz01071911.3"/>
    <property type="match status" value="1"/>
</dbReference>
<dbReference type="InterPro" id="IPR050457">
    <property type="entry name" value="ZnFinger_BTB_dom_contain"/>
</dbReference>
<keyword evidence="13" id="KW-0472">Membrane</keyword>
<dbReference type="EMBL" id="GBIH01000198">
    <property type="protein sequence ID" value="JAC94512.1"/>
    <property type="molecule type" value="mRNA"/>
</dbReference>
<dbReference type="GO" id="GO:0005634">
    <property type="term" value="C:nucleus"/>
    <property type="evidence" value="ECO:0007669"/>
    <property type="project" value="UniProtKB-SubCell"/>
</dbReference>
<evidence type="ECO:0000256" key="8">
    <source>
        <dbReference type="ARBA" id="ARBA00023125"/>
    </source>
</evidence>
<feature type="transmembrane region" description="Helical" evidence="13">
    <location>
        <begin position="179"/>
        <end position="205"/>
    </location>
</feature>
<keyword evidence="6" id="KW-0862">Zinc</keyword>
<comment type="similarity">
    <text evidence="2">Belongs to the krueppel C2H2-type zinc-finger protein family.</text>
</comment>
<accession>A0A090XBX7</accession>
<dbReference type="SMART" id="SM00355">
    <property type="entry name" value="ZnF_C2H2"/>
    <property type="match status" value="5"/>
</dbReference>
<dbReference type="AlphaFoldDB" id="A0A090XBX7"/>
<feature type="domain" description="C2H2-type" evidence="14">
    <location>
        <begin position="67"/>
        <end position="94"/>
    </location>
</feature>
<feature type="domain" description="C2H2-type" evidence="14">
    <location>
        <begin position="151"/>
        <end position="173"/>
    </location>
</feature>
<evidence type="ECO:0000256" key="5">
    <source>
        <dbReference type="ARBA" id="ARBA00022771"/>
    </source>
</evidence>
<keyword evidence="7" id="KW-0805">Transcription regulation</keyword>
<reference evidence="15" key="1">
    <citation type="journal article" date="2015" name="PLoS Negl. Trop. Dis.">
        <title>Deep Sequencing Analysis of the Ixodes ricinus Haemocytome.</title>
        <authorList>
            <person name="Kotsyfakis M."/>
            <person name="Kopacek P."/>
            <person name="Franta Z."/>
            <person name="Pedra J.H."/>
            <person name="Ribeiro J.M."/>
        </authorList>
    </citation>
    <scope>NUCLEOTIDE SEQUENCE</scope>
</reference>
<dbReference type="FunFam" id="3.30.160.60:FF:000303">
    <property type="entry name" value="Zinc finger protein 41"/>
    <property type="match status" value="1"/>
</dbReference>
<dbReference type="InterPro" id="IPR013087">
    <property type="entry name" value="Znf_C2H2_type"/>
</dbReference>
<dbReference type="Pfam" id="PF00096">
    <property type="entry name" value="zf-C2H2"/>
    <property type="match status" value="4"/>
</dbReference>
<evidence type="ECO:0000256" key="4">
    <source>
        <dbReference type="ARBA" id="ARBA00022737"/>
    </source>
</evidence>
<keyword evidence="13" id="KW-1133">Transmembrane helix</keyword>
<keyword evidence="5 11" id="KW-0863">Zinc-finger</keyword>
<dbReference type="PROSITE" id="PS00028">
    <property type="entry name" value="ZINC_FINGER_C2H2_1"/>
    <property type="match status" value="3"/>
</dbReference>
<feature type="domain" description="C2H2-type" evidence="14">
    <location>
        <begin position="123"/>
        <end position="150"/>
    </location>
</feature>
<evidence type="ECO:0000256" key="9">
    <source>
        <dbReference type="ARBA" id="ARBA00023163"/>
    </source>
</evidence>
<organism evidence="15">
    <name type="scientific">Ixodes ricinus</name>
    <name type="common">Common tick</name>
    <name type="synonym">Acarus ricinus</name>
    <dbReference type="NCBI Taxonomy" id="34613"/>
    <lineage>
        <taxon>Eukaryota</taxon>
        <taxon>Metazoa</taxon>
        <taxon>Ecdysozoa</taxon>
        <taxon>Arthropoda</taxon>
        <taxon>Chelicerata</taxon>
        <taxon>Arachnida</taxon>
        <taxon>Acari</taxon>
        <taxon>Parasitiformes</taxon>
        <taxon>Ixodida</taxon>
        <taxon>Ixodoidea</taxon>
        <taxon>Ixodidae</taxon>
        <taxon>Ixodinae</taxon>
        <taxon>Ixodes</taxon>
    </lineage>
</organism>
<evidence type="ECO:0000256" key="7">
    <source>
        <dbReference type="ARBA" id="ARBA00023015"/>
    </source>
</evidence>
<feature type="non-terminal residue" evidence="15">
    <location>
        <position position="1"/>
    </location>
</feature>
<dbReference type="GO" id="GO:0000981">
    <property type="term" value="F:DNA-binding transcription factor activity, RNA polymerase II-specific"/>
    <property type="evidence" value="ECO:0007669"/>
    <property type="project" value="TreeGrafter"/>
</dbReference>
<evidence type="ECO:0000256" key="6">
    <source>
        <dbReference type="ARBA" id="ARBA00022833"/>
    </source>
</evidence>
<dbReference type="PROSITE" id="PS50157">
    <property type="entry name" value="ZINC_FINGER_C2H2_2"/>
    <property type="match status" value="5"/>
</dbReference>
<keyword evidence="8" id="KW-0238">DNA-binding</keyword>